<comment type="similarity">
    <text evidence="3">Belongs to the somatostatin family.</text>
</comment>
<dbReference type="Proteomes" id="UP000193380">
    <property type="component" value="Unassembled WGS sequence"/>
</dbReference>
<keyword evidence="4" id="KW-0964">Secreted</keyword>
<dbReference type="AlphaFoldDB" id="A0A060X4J9"/>
<keyword evidence="5" id="KW-0272">Extracellular matrix</keyword>
<name>A0A060X4J9_ONCMY</name>
<reference evidence="14" key="2">
    <citation type="submission" date="2014-03" db="EMBL/GenBank/DDBJ databases">
        <authorList>
            <person name="Genoscope - CEA"/>
        </authorList>
    </citation>
    <scope>NUCLEOTIDE SEQUENCE</scope>
</reference>
<feature type="compositionally biased region" description="Basic and acidic residues" evidence="11">
    <location>
        <begin position="321"/>
        <end position="334"/>
    </location>
</feature>
<dbReference type="Pfam" id="PF01413">
    <property type="entry name" value="C4"/>
    <property type="match status" value="1"/>
</dbReference>
<evidence type="ECO:0000259" key="13">
    <source>
        <dbReference type="PROSITE" id="PS51403"/>
    </source>
</evidence>
<protein>
    <recommendedName>
        <fullName evidence="13">Collagen IV NC1 domain-containing protein</fullName>
    </recommendedName>
</protein>
<reference evidence="14" key="1">
    <citation type="journal article" date="2014" name="Nat. Commun.">
        <title>The rainbow trout genome provides novel insights into evolution after whole-genome duplication in vertebrates.</title>
        <authorList>
            <person name="Berthelot C."/>
            <person name="Brunet F."/>
            <person name="Chalopin D."/>
            <person name="Juanchich A."/>
            <person name="Bernard M."/>
            <person name="Noel B."/>
            <person name="Bento P."/>
            <person name="Da Silva C."/>
            <person name="Labadie K."/>
            <person name="Alberti A."/>
            <person name="Aury J.M."/>
            <person name="Louis A."/>
            <person name="Dehais P."/>
            <person name="Bardou P."/>
            <person name="Montfort J."/>
            <person name="Klopp C."/>
            <person name="Cabau C."/>
            <person name="Gaspin C."/>
            <person name="Thorgaard G.H."/>
            <person name="Boussaha M."/>
            <person name="Quillet E."/>
            <person name="Guyomard R."/>
            <person name="Galiana D."/>
            <person name="Bobe J."/>
            <person name="Volff J.N."/>
            <person name="Genet C."/>
            <person name="Wincker P."/>
            <person name="Jaillon O."/>
            <person name="Roest Crollius H."/>
            <person name="Guiguen Y."/>
        </authorList>
    </citation>
    <scope>NUCLEOTIDE SEQUENCE [LARGE SCALE GENOMIC DNA]</scope>
</reference>
<dbReference type="SMART" id="SM00111">
    <property type="entry name" value="C4"/>
    <property type="match status" value="1"/>
</dbReference>
<evidence type="ECO:0000256" key="2">
    <source>
        <dbReference type="ARBA" id="ARBA00004302"/>
    </source>
</evidence>
<organism evidence="14 15">
    <name type="scientific">Oncorhynchus mykiss</name>
    <name type="common">Rainbow trout</name>
    <name type="synonym">Salmo gairdneri</name>
    <dbReference type="NCBI Taxonomy" id="8022"/>
    <lineage>
        <taxon>Eukaryota</taxon>
        <taxon>Metazoa</taxon>
        <taxon>Chordata</taxon>
        <taxon>Craniata</taxon>
        <taxon>Vertebrata</taxon>
        <taxon>Euteleostomi</taxon>
        <taxon>Actinopterygii</taxon>
        <taxon>Neopterygii</taxon>
        <taxon>Teleostei</taxon>
        <taxon>Protacanthopterygii</taxon>
        <taxon>Salmoniformes</taxon>
        <taxon>Salmonidae</taxon>
        <taxon>Salmoninae</taxon>
        <taxon>Oncorhynchus</taxon>
    </lineage>
</organism>
<sequence>MERSPLCHHSKLSLTNSPSLYFSTLHHFKPPFFIPRFPSVAFHPSLSIRRFPSPGFHPRFPSVIFHLVISYLFPFLLIFYTPPPPFHSPLLPISFLFSFLLHLSPPPLSFSPSKRVRVLRGRASLWAPQEHFRQVPFIECHGRGTCNYFPDSYSFWLALLDPNHMFSKPVPQTVKGPLLENVISRCRVCRKPQSNDKSSQAQALTQNIWKIFVPSFHLGTSHLYQLKRPTRVQMALTGIWCAFVLVCVSLCQTGKVDSFRGSSDLKLGHQDKPTWLETLQDKQVSADDKYNFVWLLYKLSQSHHDNTLKINSLPRGPESVGKQESRRETMPQDSRVRKEGCKVFFWKSWTAC</sequence>
<dbReference type="GO" id="GO:0005604">
    <property type="term" value="C:basement membrane"/>
    <property type="evidence" value="ECO:0007669"/>
    <property type="project" value="UniProtKB-SubCell"/>
</dbReference>
<evidence type="ECO:0000256" key="12">
    <source>
        <dbReference type="SAM" id="Phobius"/>
    </source>
</evidence>
<dbReference type="InterPro" id="IPR036954">
    <property type="entry name" value="Collagen_IV_NC_sf"/>
</dbReference>
<evidence type="ECO:0000256" key="1">
    <source>
        <dbReference type="ARBA" id="ARBA00003524"/>
    </source>
</evidence>
<evidence type="ECO:0000256" key="11">
    <source>
        <dbReference type="SAM" id="MobiDB-lite"/>
    </source>
</evidence>
<dbReference type="Gene3D" id="2.170.240.10">
    <property type="entry name" value="Collagen IV, non-collagenous"/>
    <property type="match status" value="1"/>
</dbReference>
<keyword evidence="12" id="KW-0472">Membrane</keyword>
<evidence type="ECO:0000256" key="5">
    <source>
        <dbReference type="ARBA" id="ARBA00022530"/>
    </source>
</evidence>
<dbReference type="STRING" id="8022.A0A060X4J9"/>
<evidence type="ECO:0000313" key="15">
    <source>
        <dbReference type="Proteomes" id="UP000193380"/>
    </source>
</evidence>
<feature type="transmembrane region" description="Helical" evidence="12">
    <location>
        <begin position="60"/>
        <end position="80"/>
    </location>
</feature>
<gene>
    <name evidence="14" type="ORF">GSONMT00063276001</name>
</gene>
<evidence type="ECO:0000256" key="9">
    <source>
        <dbReference type="ARBA" id="ARBA00023119"/>
    </source>
</evidence>
<dbReference type="GO" id="GO:0005576">
    <property type="term" value="C:extracellular region"/>
    <property type="evidence" value="ECO:0007669"/>
    <property type="project" value="InterPro"/>
</dbReference>
<dbReference type="InterPro" id="IPR016187">
    <property type="entry name" value="CTDL_fold"/>
</dbReference>
<evidence type="ECO:0000256" key="6">
    <source>
        <dbReference type="ARBA" id="ARBA00022702"/>
    </source>
</evidence>
<keyword evidence="10" id="KW-1015">Disulfide bond</keyword>
<dbReference type="GO" id="GO:0005581">
    <property type="term" value="C:collagen trimer"/>
    <property type="evidence" value="ECO:0007669"/>
    <property type="project" value="UniProtKB-KW"/>
</dbReference>
<dbReference type="PROSITE" id="PS51403">
    <property type="entry name" value="NC1_IV"/>
    <property type="match status" value="1"/>
</dbReference>
<comment type="subcellular location">
    <subcellularLocation>
        <location evidence="2">Secreted</location>
        <location evidence="2">Extracellular space</location>
        <location evidence="2">Extracellular matrix</location>
        <location evidence="2">Basement membrane</location>
    </subcellularLocation>
</comment>
<dbReference type="GO" id="GO:0005201">
    <property type="term" value="F:extracellular matrix structural constituent"/>
    <property type="evidence" value="ECO:0007669"/>
    <property type="project" value="InterPro"/>
</dbReference>
<feature type="region of interest" description="Disordered" evidence="11">
    <location>
        <begin position="308"/>
        <end position="334"/>
    </location>
</feature>
<evidence type="ECO:0000256" key="8">
    <source>
        <dbReference type="ARBA" id="ARBA00022869"/>
    </source>
</evidence>
<keyword evidence="7" id="KW-0677">Repeat</keyword>
<dbReference type="GO" id="GO:0005179">
    <property type="term" value="F:hormone activity"/>
    <property type="evidence" value="ECO:0007669"/>
    <property type="project" value="UniProtKB-KW"/>
</dbReference>
<proteinExistence type="inferred from homology"/>
<evidence type="ECO:0000313" key="14">
    <source>
        <dbReference type="EMBL" id="CDQ74543.1"/>
    </source>
</evidence>
<feature type="domain" description="Collagen IV NC1" evidence="13">
    <location>
        <begin position="130"/>
        <end position="193"/>
    </location>
</feature>
<evidence type="ECO:0000256" key="10">
    <source>
        <dbReference type="ARBA" id="ARBA00023157"/>
    </source>
</evidence>
<comment type="function">
    <text evidence="1">Somatostatin inhibits the release of somatotropin.</text>
</comment>
<evidence type="ECO:0000256" key="4">
    <source>
        <dbReference type="ARBA" id="ARBA00022525"/>
    </source>
</evidence>
<keyword evidence="9" id="KW-0176">Collagen</keyword>
<keyword evidence="8" id="KW-0084">Basement membrane</keyword>
<dbReference type="PaxDb" id="8022-A0A060X4J9"/>
<keyword evidence="12" id="KW-1133">Transmembrane helix</keyword>
<evidence type="ECO:0000256" key="3">
    <source>
        <dbReference type="ARBA" id="ARBA00008327"/>
    </source>
</evidence>
<dbReference type="SUPFAM" id="SSF56436">
    <property type="entry name" value="C-type lectin-like"/>
    <property type="match status" value="1"/>
</dbReference>
<accession>A0A060X4J9</accession>
<dbReference type="Pfam" id="PF03002">
    <property type="entry name" value="Somatostatin"/>
    <property type="match status" value="1"/>
</dbReference>
<keyword evidence="12" id="KW-0812">Transmembrane</keyword>
<keyword evidence="6" id="KW-0372">Hormone</keyword>
<evidence type="ECO:0000256" key="7">
    <source>
        <dbReference type="ARBA" id="ARBA00022737"/>
    </source>
</evidence>
<dbReference type="EMBL" id="FR904980">
    <property type="protein sequence ID" value="CDQ74543.1"/>
    <property type="molecule type" value="Genomic_DNA"/>
</dbReference>
<dbReference type="InterPro" id="IPR001442">
    <property type="entry name" value="Collagen_IV_NC"/>
</dbReference>
<dbReference type="InterPro" id="IPR018142">
    <property type="entry name" value="Somatostatin/Cortistatin_C"/>
</dbReference>